<dbReference type="GO" id="GO:0004315">
    <property type="term" value="F:3-oxoacyl-[acyl-carrier-protein] synthase activity"/>
    <property type="evidence" value="ECO:0007669"/>
    <property type="project" value="UniProtKB-EC"/>
</dbReference>
<dbReference type="CDD" id="cd00833">
    <property type="entry name" value="PKS"/>
    <property type="match status" value="1"/>
</dbReference>
<dbReference type="GO" id="GO:0019171">
    <property type="term" value="F:(3R)-hydroxyacyl-[acyl-carrier-protein] dehydratase activity"/>
    <property type="evidence" value="ECO:0007669"/>
    <property type="project" value="UniProtKB-EC"/>
</dbReference>
<evidence type="ECO:0000256" key="47">
    <source>
        <dbReference type="ARBA" id="ARBA00049019"/>
    </source>
</evidence>
<keyword evidence="10" id="KW-0702">S-nitrosylation</keyword>
<keyword evidence="7" id="KW-0597">Phosphoprotein</keyword>
<evidence type="ECO:0000256" key="12">
    <source>
        <dbReference type="ARBA" id="ARBA00023054"/>
    </source>
</evidence>
<dbReference type="PROSITE" id="PS50075">
    <property type="entry name" value="CARRIER"/>
    <property type="match status" value="2"/>
</dbReference>
<dbReference type="Pfam" id="PF00975">
    <property type="entry name" value="Thioesterase"/>
    <property type="match status" value="1"/>
</dbReference>
<dbReference type="PRINTS" id="PR01483">
    <property type="entry name" value="FASYNTHASE"/>
</dbReference>
<feature type="domain" description="Carrier" evidence="59">
    <location>
        <begin position="2128"/>
        <end position="2205"/>
    </location>
</feature>
<dbReference type="Pfam" id="PF00698">
    <property type="entry name" value="Acyl_transf_1"/>
    <property type="match status" value="1"/>
</dbReference>
<feature type="region of interest" description="N-terminal hotdog fold" evidence="57">
    <location>
        <begin position="975"/>
        <end position="1105"/>
    </location>
</feature>
<comment type="catalytic activity">
    <reaction evidence="49">
        <text>(2E)-tetradecenoyl-[ACP] + NADPH + H(+) = tetradecanoyl-[ACP] + NADP(+)</text>
        <dbReference type="Rhea" id="RHEA:41896"/>
        <dbReference type="Rhea" id="RHEA-COMP:9647"/>
        <dbReference type="Rhea" id="RHEA-COMP:9648"/>
        <dbReference type="ChEBI" id="CHEBI:15378"/>
        <dbReference type="ChEBI" id="CHEBI:57783"/>
        <dbReference type="ChEBI" id="CHEBI:58349"/>
        <dbReference type="ChEBI" id="CHEBI:78475"/>
        <dbReference type="ChEBI" id="CHEBI:78477"/>
    </reaction>
    <physiologicalReaction direction="left-to-right" evidence="49">
        <dbReference type="Rhea" id="RHEA:41897"/>
    </physiologicalReaction>
</comment>
<comment type="catalytic activity">
    <reaction evidence="53">
        <text>butanoyl-[ACP] + malonyl-[ACP] + H(+) = 3-oxohexanoyl-[ACP] + holo-[ACP] + CO2</text>
        <dbReference type="Rhea" id="RHEA:41820"/>
        <dbReference type="Rhea" id="RHEA-COMP:9623"/>
        <dbReference type="Rhea" id="RHEA-COMP:9628"/>
        <dbReference type="Rhea" id="RHEA-COMP:9629"/>
        <dbReference type="Rhea" id="RHEA-COMP:9685"/>
        <dbReference type="ChEBI" id="CHEBI:15378"/>
        <dbReference type="ChEBI" id="CHEBI:16526"/>
        <dbReference type="ChEBI" id="CHEBI:64479"/>
        <dbReference type="ChEBI" id="CHEBI:78449"/>
        <dbReference type="ChEBI" id="CHEBI:78454"/>
        <dbReference type="ChEBI" id="CHEBI:78456"/>
    </reaction>
    <physiologicalReaction direction="left-to-right" evidence="53">
        <dbReference type="Rhea" id="RHEA:41821"/>
    </physiologicalReaction>
</comment>
<comment type="catalytic activity">
    <reaction evidence="48">
        <text>decanoyl-[ACP] + malonyl-[ACP] + H(+) = 3-oxododecanoyl-[ACP] + holo-[ACP] + CO2</text>
        <dbReference type="Rhea" id="RHEA:41868"/>
        <dbReference type="Rhea" id="RHEA-COMP:9623"/>
        <dbReference type="Rhea" id="RHEA-COMP:9640"/>
        <dbReference type="Rhea" id="RHEA-COMP:9641"/>
        <dbReference type="Rhea" id="RHEA-COMP:9685"/>
        <dbReference type="ChEBI" id="CHEBI:15378"/>
        <dbReference type="ChEBI" id="CHEBI:16526"/>
        <dbReference type="ChEBI" id="CHEBI:64479"/>
        <dbReference type="ChEBI" id="CHEBI:78449"/>
        <dbReference type="ChEBI" id="CHEBI:78468"/>
        <dbReference type="ChEBI" id="CHEBI:78469"/>
    </reaction>
    <physiologicalReaction direction="left-to-right" evidence="48">
        <dbReference type="Rhea" id="RHEA:41869"/>
    </physiologicalReaction>
</comment>
<evidence type="ECO:0000256" key="13">
    <source>
        <dbReference type="ARBA" id="ARBA00023239"/>
    </source>
</evidence>
<dbReference type="Pfam" id="PF08659">
    <property type="entry name" value="KR"/>
    <property type="match status" value="1"/>
</dbReference>
<evidence type="ECO:0000256" key="11">
    <source>
        <dbReference type="ARBA" id="ARBA00022898"/>
    </source>
</evidence>
<comment type="catalytic activity">
    <reaction evidence="22">
        <text>(3R)-hydroxyhexadecanoyl-[ACP] = (2E)-hexadecenoyl-[ACP] + H2O</text>
        <dbReference type="Rhea" id="RHEA:41908"/>
        <dbReference type="Rhea" id="RHEA-COMP:9650"/>
        <dbReference type="Rhea" id="RHEA-COMP:9651"/>
        <dbReference type="ChEBI" id="CHEBI:15377"/>
        <dbReference type="ChEBI" id="CHEBI:78480"/>
        <dbReference type="ChEBI" id="CHEBI:78481"/>
    </reaction>
    <physiologicalReaction direction="left-to-right" evidence="22">
        <dbReference type="Rhea" id="RHEA:41909"/>
    </physiologicalReaction>
</comment>
<evidence type="ECO:0000256" key="36">
    <source>
        <dbReference type="ARBA" id="ARBA00047961"/>
    </source>
</evidence>
<dbReference type="Gene3D" id="3.40.50.1820">
    <property type="entry name" value="alpha/beta hydrolase"/>
    <property type="match status" value="1"/>
</dbReference>
<dbReference type="InterPro" id="IPR006162">
    <property type="entry name" value="Ppantetheine_attach_site"/>
</dbReference>
<dbReference type="GO" id="GO:0005835">
    <property type="term" value="C:fatty acid synthase complex"/>
    <property type="evidence" value="ECO:0007669"/>
    <property type="project" value="InterPro"/>
</dbReference>
<keyword evidence="13" id="KW-0456">Lyase</keyword>
<comment type="catalytic activity">
    <reaction evidence="27">
        <text>hexanoyl-[ACP] + malonyl-[ACP] + H(+) = 3-oxooctanoyl-[ACP] + holo-[ACP] + CO2</text>
        <dbReference type="Rhea" id="RHEA:41836"/>
        <dbReference type="Rhea" id="RHEA-COMP:9623"/>
        <dbReference type="Rhea" id="RHEA-COMP:9632"/>
        <dbReference type="Rhea" id="RHEA-COMP:9633"/>
        <dbReference type="Rhea" id="RHEA-COMP:9685"/>
        <dbReference type="ChEBI" id="CHEBI:15378"/>
        <dbReference type="ChEBI" id="CHEBI:16526"/>
        <dbReference type="ChEBI" id="CHEBI:64479"/>
        <dbReference type="ChEBI" id="CHEBI:78449"/>
        <dbReference type="ChEBI" id="CHEBI:78459"/>
        <dbReference type="ChEBI" id="CHEBI:78460"/>
    </reaction>
    <physiologicalReaction direction="left-to-right" evidence="27">
        <dbReference type="Rhea" id="RHEA:41837"/>
    </physiologicalReaction>
</comment>
<comment type="catalytic activity">
    <reaction evidence="50">
        <text>3-oxododecanoyl-[ACP] + NADPH + H(+) = (3R)-hydroxydodecanoyl-[ACP] + NADP(+)</text>
        <dbReference type="Rhea" id="RHEA:41872"/>
        <dbReference type="Rhea" id="RHEA-COMP:9641"/>
        <dbReference type="Rhea" id="RHEA-COMP:9642"/>
        <dbReference type="ChEBI" id="CHEBI:15378"/>
        <dbReference type="ChEBI" id="CHEBI:57783"/>
        <dbReference type="ChEBI" id="CHEBI:58349"/>
        <dbReference type="ChEBI" id="CHEBI:78469"/>
        <dbReference type="ChEBI" id="CHEBI:78470"/>
    </reaction>
    <physiologicalReaction direction="left-to-right" evidence="50">
        <dbReference type="Rhea" id="RHEA:41873"/>
    </physiologicalReaction>
</comment>
<evidence type="ECO:0000256" key="54">
    <source>
        <dbReference type="ARBA" id="ARBA00049521"/>
    </source>
</evidence>
<evidence type="ECO:0000256" key="30">
    <source>
        <dbReference type="ARBA" id="ARBA00047451"/>
    </source>
</evidence>
<comment type="catalytic activity">
    <reaction evidence="17">
        <text>(3R)-hydroxyhexanoyl-[ACP] = (2E)-hexenoyl-[ACP] + H2O</text>
        <dbReference type="Rhea" id="RHEA:41828"/>
        <dbReference type="Rhea" id="RHEA-COMP:9630"/>
        <dbReference type="Rhea" id="RHEA-COMP:9631"/>
        <dbReference type="ChEBI" id="CHEBI:15377"/>
        <dbReference type="ChEBI" id="CHEBI:78457"/>
        <dbReference type="ChEBI" id="CHEBI:78458"/>
    </reaction>
    <physiologicalReaction direction="left-to-right" evidence="17">
        <dbReference type="Rhea" id="RHEA:41829"/>
    </physiologicalReaction>
</comment>
<evidence type="ECO:0000256" key="31">
    <source>
        <dbReference type="ARBA" id="ARBA00047500"/>
    </source>
</evidence>
<dbReference type="SMART" id="SM00823">
    <property type="entry name" value="PKS_PP"/>
    <property type="match status" value="2"/>
</dbReference>
<dbReference type="PROSITE" id="PS00606">
    <property type="entry name" value="KS3_1"/>
    <property type="match status" value="1"/>
</dbReference>
<comment type="catalytic activity">
    <reaction evidence="34">
        <text>(2E)-hexenoyl-[ACP] + NADPH + H(+) = hexanoyl-[ACP] + NADP(+)</text>
        <dbReference type="Rhea" id="RHEA:41832"/>
        <dbReference type="Rhea" id="RHEA-COMP:9631"/>
        <dbReference type="Rhea" id="RHEA-COMP:9632"/>
        <dbReference type="ChEBI" id="CHEBI:15378"/>
        <dbReference type="ChEBI" id="CHEBI:57783"/>
        <dbReference type="ChEBI" id="CHEBI:58349"/>
        <dbReference type="ChEBI" id="CHEBI:78458"/>
        <dbReference type="ChEBI" id="CHEBI:78459"/>
    </reaction>
    <physiologicalReaction direction="left-to-right" evidence="34">
        <dbReference type="Rhea" id="RHEA:41833"/>
    </physiologicalReaction>
</comment>
<comment type="cofactor">
    <cofactor evidence="1">
        <name>pantetheine 4'-phosphate</name>
        <dbReference type="ChEBI" id="CHEBI:47942"/>
    </cofactor>
</comment>
<dbReference type="GO" id="GO:0005737">
    <property type="term" value="C:cytoplasm"/>
    <property type="evidence" value="ECO:0007669"/>
    <property type="project" value="UniProtKB-SubCell"/>
</dbReference>
<comment type="catalytic activity">
    <reaction evidence="39">
        <text>tetradecanoyl-[ACP] + H2O = tetradecanoate + holo-[ACP] + H(+)</text>
        <dbReference type="Rhea" id="RHEA:30123"/>
        <dbReference type="Rhea" id="RHEA-COMP:9648"/>
        <dbReference type="Rhea" id="RHEA-COMP:9685"/>
        <dbReference type="ChEBI" id="CHEBI:15377"/>
        <dbReference type="ChEBI" id="CHEBI:15378"/>
        <dbReference type="ChEBI" id="CHEBI:30807"/>
        <dbReference type="ChEBI" id="CHEBI:64479"/>
        <dbReference type="ChEBI" id="CHEBI:78477"/>
        <dbReference type="EC" id="3.1.2.14"/>
    </reaction>
    <physiologicalReaction direction="left-to-right" evidence="39">
        <dbReference type="Rhea" id="RHEA:30124"/>
    </physiologicalReaction>
</comment>
<feature type="domain" description="PKS/mFAS DH" evidence="61">
    <location>
        <begin position="975"/>
        <end position="1268"/>
    </location>
</feature>
<dbReference type="InterPro" id="IPR020807">
    <property type="entry name" value="PKS_DH"/>
</dbReference>
<dbReference type="Gene3D" id="3.10.129.110">
    <property type="entry name" value="Polyketide synthase dehydratase"/>
    <property type="match status" value="1"/>
</dbReference>
<dbReference type="InterPro" id="IPR013968">
    <property type="entry name" value="PKS_KR"/>
</dbReference>
<dbReference type="FunFam" id="2.30.38.10:FF:000001">
    <property type="entry name" value="Non-ribosomal peptide synthetase PvdI"/>
    <property type="match status" value="1"/>
</dbReference>
<evidence type="ECO:0000256" key="56">
    <source>
        <dbReference type="ARBA" id="ARBA00054155"/>
    </source>
</evidence>
<sequence>MTSNLQDKIKKSSPLKRAMFALKQAQSKLAAMESARIEPIAIVGMGCRFPGADNPDAYWALLKNGVDAIGEVPRERWDIDAWFDPDPAVPGKTYVRRGGFLSGIDRFDPQFFGISPREATDMDPQQRLLLEVTWESLEDAGLAPHGLIDRTVGVFIGVSQTEYGSMMLSGNPEDITAYAVSGGGLSFNAGRLSYVLGLQGPALATDTACSSSLVSIHLACQSLRTGESELALAGGVNLNFLPEGMVAGSKIQALSPDGRCKTFDASADGFSRGEGCGMIVLKRLSDAVADNDNILAVIRGSNIKHDGTSSGFTVPNERSQEKVIRRALENARVSPAEISYVEAHGTGTSLGDPIEVGALGSVFAENHSNDSPLAIGSVKTNFGHLEAAAGIAGLMKIVLALQHEEIPAHLHFKEPNPHIDWENLPFRVPVERQSWRRGGKPRIAGVSSFGMSGTNAHVVLEEAPSVGWNEREARNSTRKAGIHHQRAEPANPNKDDSGDEFVGVRSPPQPTTSIERPFHLLTLSAKSDAALGELADSYATWLKIHPDIPLADICFTANTGRSHFDHRLALVAGSSSDAEGKLRAAGYISGEAARERPKIAFLFTGQGSQYVGMGRQLYETQPLFREIIDRCDQILRPLEVPLLDLLWSAALQGGIANTGALDQTIHTQPALFSIEYALAMLWQSWGVAPDAVMGHSVGEYVAACVAGVFGLEDGLKLIAARGRLMQTLCEPGAMLALPVAEAEAEELVAPFAGKISLAAINGPESVVISGEPDAMAELTAVLADKNIKAKPLSVSHAFHSAMMEPMLAEFEKVAGAITYFRPGIPLCSNVTGEMATDEITSPAYWVRHVREPVRFAAGVASLYAEGIGAFLEIGPKPALLGMAGQCLPEGTAGGAQAIFIPSLREGQDDWRQLLGSLGQWYIQGGAVDWAALDRASDNESPRRKVQLPTYPFQRQRYWIDKARLTRRTGHTRSGHPLLGQKLDWADTDDKIRFESEIDLLSIPWLADHRVFDAAVFPATGYLEMVLAAGADIAGAGVGATGRSFLRVNNVAIEQALILPGEEQATIQLVLSQKDSGYRFEIFSRNEESGWTPHAAGDLVAGENDGEEPETVDLGRLQNQCPTEVMVTDHYQSCRERGLNYGPGFQGITRILRGDGMALAEIELPESLDDGTGKEMARYRLHPALLDAALQVSLSAMPDDGTAGTYLPVSVEELRVHGSAGSRLWALARSAEADADTVTVDVTLLDGEGTAVAEVLGLTVSRVGDEVLRRHFKRQGDDLYEIAWRAQALEDDGATAQPSMIDGTPGSWLIFADSGGLGVELAGRLEAAGNRCILAYANPLPSSDDNTYHLDPANPGDFQHLFAEAFQAQMPPLAGIVHLWSLDAPDAAESAGLAAEELTEAQTLTCGSVLHLVQAGIAQEITAGLWLVTRNAVSVAQTEDPLSISQAPLWGLGKVITQEHPELHCARIDLDPKSDKEIDTDALYREIRSDTKEDQIAFRNENRYVARLVRYRQTHGGLELPDSPYRLQISERGTLDNLELARVSRRPPQPGEVEIRVRASGLNFRDVLNALGMYPGDPGPLGGECAGEIAAVGEGVEEFEVGDPVMAMAPGSFGRYVTVPADMVSRKPEGIGFEEAATIPVVFLTAYHALHHLAKLSAGDRVLIHAAAGGVGLAAIQLAQLAGAQVFATASPPKWAFLESIGIEHIMNSRTTDFAGQIMEMTGGQGVDVVLNSLTSEDFIERSLSALGTGGRFLEISKAGVWQPEQVRQVRPDVDYFLIDLAETAQAQPTAIQAMLEELMPLFEAGKLQPLRHKTFPLTEAVGAFRYMQQARHIGKIILTPPIEAGEGDASAPPIRQDGAYLITGGLGALGLEVARWMVGEGARHLVLMGRRGPSEKAQSILRELEAAGAQVSVASADVSDYGRMADLFEELNGQIPPLKGIIHAAGLLDDGVLAQQDMARFERVLAPKLAGSWNLHTLTRDRPLDFFVCFSSVASLLGNAGQGNYASANAFMDALVYYRRALGLPGLSINWGAWAEIGLAAEMDRQQQDRLAVMGMGVIDPERGLSVLGKLMGQTQRAQVGVCPMDWSQFFKQSPEVPAFLSEFAQGALPVVESVPIRQQLAQATEEEYEGILTGFIRNRLANVLGTSSSRLDVRQPMNTMGLDSLMAVELRNRIRSELDVDVSMAKWMQGTSIFGLVEQIIEQIGKQSTQTHALEKASRQKTSHPLSHGQQALWFLYQNAPESPAYNTAAVVRILSPVDGSALRAVFQTLLDRHPSLRTTFSQRDGQIVQIVHGHRDLHLERIDASQDTEEALHRRVTAAYRRPFDLEQGPLFRISLFTRTQEDHVLLVAMHHIIDDGWSVWMLLSEFLTLYPARKTGEAVILPPLRWQYPDFVKWQTELLAGPEGEQLWEYWREQLSDAPSILDLPTDRPRPPVQSDNGASITFRLSETLTQQLKEQAQNSGATLYMILLAAFQVLLHRYTGQEDILVGSPIVGRARAEFEGIFGLFMNPIVLRARLEGDPSFASFLNQVRQTVLGGLAHQDYPISLLIERLQPARDASHSPLVQVHFLLQKPQQGGELLTLLMGNSDDDSKVNEGGLLLAPFKMAQQEGQSDLTLEMLEAKRALFGDFKYNTDLFEAETIERMVGHFQRLLEGIVAEPETRISRLSLLTETERQRILVEWNDTKTPYPADKCVHELFEEQAAKTPNALALVFPSTGSGPGEDDKINYGELNARANRLAHRLRKLGVGPEVLVGLFVERSVEMIVGLLGIMKAGGAYVPLDPDYPAERLAFMSDDANLAVLLCHGATREKLPECTARILDMDVEAVGIAKEDPSNPAPLAMPDNLAYVIYTSGSTGRPKGVMVEQGMVAGHIPNVIDCYGLKAEDRVLQSASISFDASVDHIFGAFLAGATLIVRGVELWTPEELVHNVVRHKITVIHVTPVYVHQLLEATVKSPEAENTLSLRLINSEGDVLLPETMRLWRQMPFHTVRLFNTYGPTETTVTATAFEVFANPVKVITNNTPIGKPLPGRAVYVLDTHGNPVPIGIPGELYIGGAGVARGYLNRPDLTFDKFIPDPFSDDAIGDDTGARLYRTGDLCRWLPDGNIEYLGRIDTQVKIRGFRIECGEVENALLLHPDVREAVVDARREGAQKQLVAWVVATDVVCDEERTVSMEFEIDDAVAGDAVRSAHQPTTQPSRDELRAHLREQLPEWMVPSVFVFVDALPLTPSGKIDRRVLPEPSAGEFGTEGKYIAPHDSVEDALCRVFVEVLDAERAGIHDNFFDLGGHSLLAIRMLSLIRERLGVELPLRVLFEHASPAELAMAVREQEEWQPAILFPLKTGPSKSSNPKPPLFCIHPVGGGALCYRELASHLDEDQPVYGIQAVGFEGEVDPLTSIEAMAMRYVEEVTALYPEGPCHLYGWSFGGVVAFEMARLLQAAGREVGLLALADTVHPSWFENREVPDEDDIMVYLLAEAGDVEPASFGELRGMTPKDRLAHLRQRSTTGSGLTIPENIDRFVRIYRANIHALQTCRLSPWTGRMIFLSAEERLDADGEPIDVIWGDYTNRLDHYVVPGNHFTMHRQPNVSKIAEMLEGVLAEIRQIERLKKT</sequence>
<comment type="catalytic activity">
    <reaction evidence="37">
        <text>hexadecanoyl-[ACP] + malonyl-[ACP] + H(+) = 3-oxooctadecanoyl-[ACP] + holo-[ACP] + CO2</text>
        <dbReference type="Rhea" id="RHEA:41916"/>
        <dbReference type="Rhea" id="RHEA-COMP:9623"/>
        <dbReference type="Rhea" id="RHEA-COMP:9652"/>
        <dbReference type="Rhea" id="RHEA-COMP:9653"/>
        <dbReference type="Rhea" id="RHEA-COMP:9685"/>
        <dbReference type="ChEBI" id="CHEBI:15378"/>
        <dbReference type="ChEBI" id="CHEBI:16526"/>
        <dbReference type="ChEBI" id="CHEBI:64479"/>
        <dbReference type="ChEBI" id="CHEBI:78449"/>
        <dbReference type="ChEBI" id="CHEBI:78483"/>
        <dbReference type="ChEBI" id="CHEBI:78487"/>
    </reaction>
    <physiologicalReaction direction="left-to-right" evidence="37">
        <dbReference type="Rhea" id="RHEA:41917"/>
    </physiologicalReaction>
</comment>
<protein>
    <submittedName>
        <fullName evidence="62">Amino acid adenylation domain-containing protein</fullName>
    </submittedName>
</protein>
<dbReference type="InterPro" id="IPR009081">
    <property type="entry name" value="PP-bd_ACP"/>
</dbReference>
<comment type="pathway">
    <text evidence="3">Lipid metabolism; fatty acid biosynthesis.</text>
</comment>
<evidence type="ECO:0000256" key="20">
    <source>
        <dbReference type="ARBA" id="ARBA00023398"/>
    </source>
</evidence>
<comment type="catalytic activity">
    <reaction evidence="23">
        <text>(3R)-hydroxybutanoyl-[ACP] = (2E)-butenoyl-[ACP] + H2O</text>
        <dbReference type="Rhea" id="RHEA:41808"/>
        <dbReference type="Rhea" id="RHEA-COMP:9626"/>
        <dbReference type="Rhea" id="RHEA-COMP:9627"/>
        <dbReference type="ChEBI" id="CHEBI:15377"/>
        <dbReference type="ChEBI" id="CHEBI:78451"/>
        <dbReference type="ChEBI" id="CHEBI:78453"/>
    </reaction>
    <physiologicalReaction direction="left-to-right" evidence="23">
        <dbReference type="Rhea" id="RHEA:41809"/>
    </physiologicalReaction>
</comment>
<dbReference type="CDD" id="cd19531">
    <property type="entry name" value="LCL_NRPS-like"/>
    <property type="match status" value="1"/>
</dbReference>
<dbReference type="InterPro" id="IPR003965">
    <property type="entry name" value="Fatty_acid_synthase"/>
</dbReference>
<dbReference type="InterPro" id="IPR001227">
    <property type="entry name" value="Ac_transferase_dom_sf"/>
</dbReference>
<comment type="catalytic activity">
    <reaction evidence="18">
        <text>(3R)-hydroxydecanoyl-[ACP] = (2E)-decenoyl-[ACP] + H2O</text>
        <dbReference type="Rhea" id="RHEA:41860"/>
        <dbReference type="Rhea" id="RHEA-COMP:9638"/>
        <dbReference type="Rhea" id="RHEA-COMP:9639"/>
        <dbReference type="ChEBI" id="CHEBI:15377"/>
        <dbReference type="ChEBI" id="CHEBI:78466"/>
        <dbReference type="ChEBI" id="CHEBI:78467"/>
    </reaction>
    <physiologicalReaction direction="left-to-right" evidence="18">
        <dbReference type="Rhea" id="RHEA:41861"/>
    </physiologicalReaction>
</comment>
<dbReference type="SUPFAM" id="SSF56801">
    <property type="entry name" value="Acetyl-CoA synthetase-like"/>
    <property type="match status" value="1"/>
</dbReference>
<dbReference type="SMART" id="SM00826">
    <property type="entry name" value="PKS_DH"/>
    <property type="match status" value="1"/>
</dbReference>
<comment type="catalytic activity">
    <reaction evidence="16">
        <text>(3R)-hydroxydodecanoyl-[ACP] = (2E)-dodecenoyl-[ACP] + H2O</text>
        <dbReference type="Rhea" id="RHEA:41876"/>
        <dbReference type="Rhea" id="RHEA-COMP:9642"/>
        <dbReference type="Rhea" id="RHEA-COMP:9643"/>
        <dbReference type="ChEBI" id="CHEBI:15377"/>
        <dbReference type="ChEBI" id="CHEBI:78470"/>
        <dbReference type="ChEBI" id="CHEBI:78472"/>
    </reaction>
    <physiologicalReaction direction="left-to-right" evidence="16">
        <dbReference type="Rhea" id="RHEA:41877"/>
    </physiologicalReaction>
</comment>
<dbReference type="CDD" id="cd05195">
    <property type="entry name" value="enoyl_red"/>
    <property type="match status" value="1"/>
</dbReference>
<dbReference type="SUPFAM" id="SSF53474">
    <property type="entry name" value="alpha/beta-Hydrolases"/>
    <property type="match status" value="1"/>
</dbReference>
<evidence type="ECO:0000256" key="7">
    <source>
        <dbReference type="ARBA" id="ARBA00022553"/>
    </source>
</evidence>
<dbReference type="InterPro" id="IPR018201">
    <property type="entry name" value="Ketoacyl_synth_AS"/>
</dbReference>
<comment type="function">
    <text evidence="24">Fatty acid synthetase is a multifunctional enzyme that catalyzes the de novo biosynthesis of long-chain saturated fatty acids starting from acetyl-CoA and malonyl-CoA in the presence of NADPH. This multifunctional protein contains 7 catalytic activities and a site for the binding of the prosthetic group 4'-phosphopantetheine of the acyl carrier protein ([ACP]) domain.</text>
</comment>
<dbReference type="Gene3D" id="1.10.1200.10">
    <property type="entry name" value="ACP-like"/>
    <property type="match status" value="2"/>
</dbReference>
<dbReference type="Gene3D" id="3.40.50.720">
    <property type="entry name" value="NAD(P)-binding Rossmann-like Domain"/>
    <property type="match status" value="3"/>
</dbReference>
<dbReference type="CDD" id="cd08955">
    <property type="entry name" value="KR_2_FAS_SDR_x"/>
    <property type="match status" value="1"/>
</dbReference>
<evidence type="ECO:0000256" key="27">
    <source>
        <dbReference type="ARBA" id="ARBA00047394"/>
    </source>
</evidence>
<evidence type="ECO:0000313" key="62">
    <source>
        <dbReference type="EMBL" id="VFJ48243.1"/>
    </source>
</evidence>
<evidence type="ECO:0000256" key="17">
    <source>
        <dbReference type="ARBA" id="ARBA00023373"/>
    </source>
</evidence>
<evidence type="ECO:0000256" key="35">
    <source>
        <dbReference type="ARBA" id="ARBA00047953"/>
    </source>
</evidence>
<dbReference type="SMART" id="SM00825">
    <property type="entry name" value="PKS_KS"/>
    <property type="match status" value="1"/>
</dbReference>
<evidence type="ECO:0000256" key="58">
    <source>
        <dbReference type="SAM" id="MobiDB-lite"/>
    </source>
</evidence>
<dbReference type="PROSITE" id="PS52004">
    <property type="entry name" value="KS3_2"/>
    <property type="match status" value="1"/>
</dbReference>
<evidence type="ECO:0000256" key="10">
    <source>
        <dbReference type="ARBA" id="ARBA00022799"/>
    </source>
</evidence>
<dbReference type="SUPFAM" id="SSF51735">
    <property type="entry name" value="NAD(P)-binding Rossmann-fold domains"/>
    <property type="match status" value="3"/>
</dbReference>
<comment type="similarity">
    <text evidence="4">Belongs to the short-chain dehydrogenases/reductases (SDR) family.</text>
</comment>
<dbReference type="InterPro" id="IPR014031">
    <property type="entry name" value="Ketoacyl_synth_C"/>
</dbReference>
<comment type="similarity">
    <text evidence="25">In the C-terminal section; belongs to the NRP synthetase family.</text>
</comment>
<evidence type="ECO:0000256" key="14">
    <source>
        <dbReference type="ARBA" id="ARBA00023268"/>
    </source>
</evidence>
<evidence type="ECO:0000256" key="16">
    <source>
        <dbReference type="ARBA" id="ARBA00023351"/>
    </source>
</evidence>
<evidence type="ECO:0000259" key="61">
    <source>
        <dbReference type="PROSITE" id="PS52019"/>
    </source>
</evidence>
<dbReference type="SUPFAM" id="SSF52777">
    <property type="entry name" value="CoA-dependent acyltransferases"/>
    <property type="match status" value="2"/>
</dbReference>
<comment type="catalytic activity">
    <reaction evidence="33">
        <text>(2E)-hexadecenoyl-[ACP] + NADPH + H(+) = hexadecanoyl-[ACP] + NADP(+)</text>
        <dbReference type="Rhea" id="RHEA:41912"/>
        <dbReference type="Rhea" id="RHEA-COMP:9651"/>
        <dbReference type="Rhea" id="RHEA-COMP:9652"/>
        <dbReference type="ChEBI" id="CHEBI:15378"/>
        <dbReference type="ChEBI" id="CHEBI:57783"/>
        <dbReference type="ChEBI" id="CHEBI:58349"/>
        <dbReference type="ChEBI" id="CHEBI:78481"/>
        <dbReference type="ChEBI" id="CHEBI:78483"/>
    </reaction>
    <physiologicalReaction direction="left-to-right" evidence="33">
        <dbReference type="Rhea" id="RHEA:41913"/>
    </physiologicalReaction>
</comment>
<dbReference type="GO" id="GO:0004316">
    <property type="term" value="F:3-oxoacyl-[acyl-carrier-protein] reductase (NADPH) activity"/>
    <property type="evidence" value="ECO:0007669"/>
    <property type="project" value="UniProtKB-EC"/>
</dbReference>
<comment type="catalytic activity">
    <reaction evidence="47">
        <text>(2E)-octadecenoyl-[ACP] + NADPH + H(+) = octadecanoyl-[ACP] + NADP(+)</text>
        <dbReference type="Rhea" id="RHEA:41928"/>
        <dbReference type="Rhea" id="RHEA-COMP:9655"/>
        <dbReference type="Rhea" id="RHEA-COMP:9656"/>
        <dbReference type="ChEBI" id="CHEBI:15378"/>
        <dbReference type="ChEBI" id="CHEBI:57783"/>
        <dbReference type="ChEBI" id="CHEBI:58349"/>
        <dbReference type="ChEBI" id="CHEBI:78489"/>
        <dbReference type="ChEBI" id="CHEBI:78495"/>
    </reaction>
    <physiologicalReaction direction="left-to-right" evidence="47">
        <dbReference type="Rhea" id="RHEA:41929"/>
    </physiologicalReaction>
</comment>
<comment type="catalytic activity">
    <reaction evidence="36">
        <text>acetyl-[ACP] + malonyl-[ACP] + H(+) = 3-oxobutanoyl-[ACP] + holo-[ACP] + CO2</text>
        <dbReference type="Rhea" id="RHEA:41800"/>
        <dbReference type="Rhea" id="RHEA-COMP:9621"/>
        <dbReference type="Rhea" id="RHEA-COMP:9623"/>
        <dbReference type="Rhea" id="RHEA-COMP:9625"/>
        <dbReference type="Rhea" id="RHEA-COMP:9685"/>
        <dbReference type="ChEBI" id="CHEBI:15378"/>
        <dbReference type="ChEBI" id="CHEBI:16526"/>
        <dbReference type="ChEBI" id="CHEBI:64479"/>
        <dbReference type="ChEBI" id="CHEBI:78446"/>
        <dbReference type="ChEBI" id="CHEBI:78449"/>
        <dbReference type="ChEBI" id="CHEBI:78450"/>
    </reaction>
    <physiologicalReaction direction="left-to-right" evidence="36">
        <dbReference type="Rhea" id="RHEA:41801"/>
    </physiologicalReaction>
</comment>
<comment type="catalytic activity">
    <reaction evidence="38">
        <text>(2E)-dodecenoyl-[ACP] + NADPH + H(+) = dodecanoyl-[ACP] + NADP(+)</text>
        <dbReference type="Rhea" id="RHEA:41880"/>
        <dbReference type="Rhea" id="RHEA-COMP:9643"/>
        <dbReference type="Rhea" id="RHEA-COMP:9644"/>
        <dbReference type="ChEBI" id="CHEBI:15378"/>
        <dbReference type="ChEBI" id="CHEBI:57783"/>
        <dbReference type="ChEBI" id="CHEBI:58349"/>
        <dbReference type="ChEBI" id="CHEBI:65264"/>
        <dbReference type="ChEBI" id="CHEBI:78472"/>
    </reaction>
    <physiologicalReaction direction="left-to-right" evidence="38">
        <dbReference type="Rhea" id="RHEA:41881"/>
    </physiologicalReaction>
</comment>
<comment type="subcellular location">
    <subcellularLocation>
        <location evidence="2">Cytoplasm</location>
    </subcellularLocation>
</comment>
<evidence type="ECO:0000256" key="32">
    <source>
        <dbReference type="ARBA" id="ARBA00047578"/>
    </source>
</evidence>
<comment type="catalytic activity">
    <reaction evidence="15">
        <text>(3R)-hydroxyoctanoyl-[ACP] = (2E)-octenoyl-[ACP] + H2O</text>
        <dbReference type="Rhea" id="RHEA:41844"/>
        <dbReference type="Rhea" id="RHEA-COMP:9634"/>
        <dbReference type="Rhea" id="RHEA-COMP:9635"/>
        <dbReference type="ChEBI" id="CHEBI:15377"/>
        <dbReference type="ChEBI" id="CHEBI:78461"/>
        <dbReference type="ChEBI" id="CHEBI:78462"/>
    </reaction>
    <physiologicalReaction direction="left-to-right" evidence="15">
        <dbReference type="Rhea" id="RHEA:41845"/>
    </physiologicalReaction>
</comment>
<dbReference type="InterPro" id="IPR001031">
    <property type="entry name" value="Thioesterase"/>
</dbReference>
<dbReference type="FunFam" id="3.40.50.980:FF:000001">
    <property type="entry name" value="Non-ribosomal peptide synthetase"/>
    <property type="match status" value="1"/>
</dbReference>
<comment type="catalytic activity">
    <reaction evidence="42">
        <text>3-oxohexanoyl-[ACP] + NADPH + H(+) = (3R)-hydroxyhexanoyl-[ACP] + NADP(+)</text>
        <dbReference type="Rhea" id="RHEA:41824"/>
        <dbReference type="Rhea" id="RHEA-COMP:9629"/>
        <dbReference type="Rhea" id="RHEA-COMP:9630"/>
        <dbReference type="ChEBI" id="CHEBI:15378"/>
        <dbReference type="ChEBI" id="CHEBI:57783"/>
        <dbReference type="ChEBI" id="CHEBI:58349"/>
        <dbReference type="ChEBI" id="CHEBI:78456"/>
        <dbReference type="ChEBI" id="CHEBI:78457"/>
    </reaction>
    <physiologicalReaction direction="left-to-right" evidence="42">
        <dbReference type="Rhea" id="RHEA:41825"/>
    </physiologicalReaction>
</comment>
<evidence type="ECO:0000256" key="29">
    <source>
        <dbReference type="ARBA" id="ARBA00047440"/>
    </source>
</evidence>
<comment type="catalytic activity">
    <reaction evidence="29">
        <text>3-oxodecanoyl-[ACP] + NADPH + H(+) = (3R)-hydroxydecanoyl-[ACP] + NADP(+)</text>
        <dbReference type="Rhea" id="RHEA:41856"/>
        <dbReference type="Rhea" id="RHEA-COMP:9637"/>
        <dbReference type="Rhea" id="RHEA-COMP:9638"/>
        <dbReference type="ChEBI" id="CHEBI:15378"/>
        <dbReference type="ChEBI" id="CHEBI:57783"/>
        <dbReference type="ChEBI" id="CHEBI:58349"/>
        <dbReference type="ChEBI" id="CHEBI:78464"/>
        <dbReference type="ChEBI" id="CHEBI:78466"/>
    </reaction>
    <physiologicalReaction direction="left-to-right" evidence="29">
        <dbReference type="Rhea" id="RHEA:41857"/>
    </physiologicalReaction>
</comment>
<evidence type="ECO:0000256" key="40">
    <source>
        <dbReference type="ARBA" id="ARBA00048420"/>
    </source>
</evidence>
<keyword evidence="5" id="KW-0596">Phosphopantetheine</keyword>
<evidence type="ECO:0000256" key="34">
    <source>
        <dbReference type="ARBA" id="ARBA00047897"/>
    </source>
</evidence>
<comment type="catalytic activity">
    <reaction evidence="20">
        <text>(3R)-hydroxytetradecanoyl-[ACP] = (2E)-tetradecenoyl-[ACP] + H2O</text>
        <dbReference type="Rhea" id="RHEA:41892"/>
        <dbReference type="Rhea" id="RHEA-COMP:9646"/>
        <dbReference type="Rhea" id="RHEA-COMP:9647"/>
        <dbReference type="ChEBI" id="CHEBI:15377"/>
        <dbReference type="ChEBI" id="CHEBI:78474"/>
        <dbReference type="ChEBI" id="CHEBI:78475"/>
    </reaction>
    <physiologicalReaction direction="left-to-right" evidence="20">
        <dbReference type="Rhea" id="RHEA:41893"/>
    </physiologicalReaction>
</comment>
<dbReference type="InterPro" id="IPR023213">
    <property type="entry name" value="CAT-like_dom_sf"/>
</dbReference>
<evidence type="ECO:0000256" key="49">
    <source>
        <dbReference type="ARBA" id="ARBA00049171"/>
    </source>
</evidence>
<dbReference type="SUPFAM" id="SSF53901">
    <property type="entry name" value="Thiolase-like"/>
    <property type="match status" value="1"/>
</dbReference>
<comment type="catalytic activity">
    <reaction evidence="40">
        <text>(2E)-octenoyl-[ACP] + NADPH + H(+) = octanoyl-[ACP] + NADP(+)</text>
        <dbReference type="Rhea" id="RHEA:41848"/>
        <dbReference type="Rhea" id="RHEA-COMP:9635"/>
        <dbReference type="Rhea" id="RHEA-COMP:9636"/>
        <dbReference type="ChEBI" id="CHEBI:15378"/>
        <dbReference type="ChEBI" id="CHEBI:57783"/>
        <dbReference type="ChEBI" id="CHEBI:58349"/>
        <dbReference type="ChEBI" id="CHEBI:78462"/>
        <dbReference type="ChEBI" id="CHEBI:78463"/>
    </reaction>
    <physiologicalReaction direction="left-to-right" evidence="40">
        <dbReference type="Rhea" id="RHEA:41849"/>
    </physiologicalReaction>
</comment>
<comment type="catalytic activity">
    <reaction evidence="52">
        <text>3-oxooctanoyl-[ACP] + NADPH + H(+) = (3R)-hydroxyoctanoyl-[ACP] + NADP(+)</text>
        <dbReference type="Rhea" id="RHEA:41840"/>
        <dbReference type="Rhea" id="RHEA-COMP:9633"/>
        <dbReference type="Rhea" id="RHEA-COMP:9634"/>
        <dbReference type="ChEBI" id="CHEBI:15378"/>
        <dbReference type="ChEBI" id="CHEBI:57783"/>
        <dbReference type="ChEBI" id="CHEBI:58349"/>
        <dbReference type="ChEBI" id="CHEBI:78460"/>
        <dbReference type="ChEBI" id="CHEBI:78461"/>
    </reaction>
    <physiologicalReaction direction="left-to-right" evidence="52">
        <dbReference type="Rhea" id="RHEA:41841"/>
    </physiologicalReaction>
</comment>
<dbReference type="SMART" id="SM00829">
    <property type="entry name" value="PKS_ER"/>
    <property type="match status" value="1"/>
</dbReference>
<evidence type="ECO:0000256" key="46">
    <source>
        <dbReference type="ARBA" id="ARBA00048935"/>
    </source>
</evidence>
<comment type="catalytic activity">
    <reaction evidence="30">
        <text>tetradecanoyl-[ACP] + malonyl-[ACP] + H(+) = 3-oxohexadecanoyl-[ACP] + holo-[ACP] + CO2</text>
        <dbReference type="Rhea" id="RHEA:41900"/>
        <dbReference type="Rhea" id="RHEA-COMP:9623"/>
        <dbReference type="Rhea" id="RHEA-COMP:9648"/>
        <dbReference type="Rhea" id="RHEA-COMP:9649"/>
        <dbReference type="Rhea" id="RHEA-COMP:9685"/>
        <dbReference type="ChEBI" id="CHEBI:15378"/>
        <dbReference type="ChEBI" id="CHEBI:16526"/>
        <dbReference type="ChEBI" id="CHEBI:64479"/>
        <dbReference type="ChEBI" id="CHEBI:78449"/>
        <dbReference type="ChEBI" id="CHEBI:78477"/>
        <dbReference type="ChEBI" id="CHEBI:78478"/>
    </reaction>
    <physiologicalReaction direction="left-to-right" evidence="30">
        <dbReference type="Rhea" id="RHEA:41901"/>
    </physiologicalReaction>
</comment>
<evidence type="ECO:0000256" key="15">
    <source>
        <dbReference type="ARBA" id="ARBA00023332"/>
    </source>
</evidence>
<dbReference type="Gene3D" id="3.40.366.10">
    <property type="entry name" value="Malonyl-Coenzyme A Acyl Carrier Protein, domain 2"/>
    <property type="match status" value="1"/>
</dbReference>
<dbReference type="InterPro" id="IPR029058">
    <property type="entry name" value="AB_hydrolase_fold"/>
</dbReference>
<dbReference type="SUPFAM" id="SSF50129">
    <property type="entry name" value="GroES-like"/>
    <property type="match status" value="1"/>
</dbReference>
<dbReference type="GO" id="GO:0004313">
    <property type="term" value="F:[acyl-carrier-protein] S-acetyltransferase activity"/>
    <property type="evidence" value="ECO:0007669"/>
    <property type="project" value="UniProtKB-EC"/>
</dbReference>
<comment type="catalytic activity">
    <reaction evidence="26">
        <text>3-oxooctadecanoyl-[ACP] + NADPH + H(+) = (3R)-hydroxyoctadecanoyl-[ACP] + NADP(+)</text>
        <dbReference type="Rhea" id="RHEA:41920"/>
        <dbReference type="Rhea" id="RHEA-COMP:9653"/>
        <dbReference type="Rhea" id="RHEA-COMP:9654"/>
        <dbReference type="ChEBI" id="CHEBI:15378"/>
        <dbReference type="ChEBI" id="CHEBI:57783"/>
        <dbReference type="ChEBI" id="CHEBI:58349"/>
        <dbReference type="ChEBI" id="CHEBI:78487"/>
        <dbReference type="ChEBI" id="CHEBI:78488"/>
    </reaction>
    <physiologicalReaction direction="left-to-right" evidence="26">
        <dbReference type="Rhea" id="RHEA:41921"/>
    </physiologicalReaction>
</comment>
<evidence type="ECO:0000256" key="25">
    <source>
        <dbReference type="ARBA" id="ARBA00029443"/>
    </source>
</evidence>
<evidence type="ECO:0000256" key="5">
    <source>
        <dbReference type="ARBA" id="ARBA00022450"/>
    </source>
</evidence>
<evidence type="ECO:0000256" key="9">
    <source>
        <dbReference type="ARBA" id="ARBA00022737"/>
    </source>
</evidence>
<evidence type="ECO:0000256" key="19">
    <source>
        <dbReference type="ARBA" id="ARBA00023394"/>
    </source>
</evidence>
<comment type="catalytic activity">
    <reaction evidence="51">
        <text>3-oxohexadecanoyl-[ACP] + NADPH + H(+) = (3R)-hydroxyhexadecanoyl-[ACP] + NADP(+)</text>
        <dbReference type="Rhea" id="RHEA:41904"/>
        <dbReference type="Rhea" id="RHEA-COMP:9649"/>
        <dbReference type="Rhea" id="RHEA-COMP:9650"/>
        <dbReference type="ChEBI" id="CHEBI:15378"/>
        <dbReference type="ChEBI" id="CHEBI:57783"/>
        <dbReference type="ChEBI" id="CHEBI:58349"/>
        <dbReference type="ChEBI" id="CHEBI:78478"/>
        <dbReference type="ChEBI" id="CHEBI:78480"/>
    </reaction>
    <physiologicalReaction direction="left-to-right" evidence="51">
        <dbReference type="Rhea" id="RHEA:41905"/>
    </physiologicalReaction>
</comment>
<dbReference type="InterPro" id="IPR036736">
    <property type="entry name" value="ACP-like_sf"/>
</dbReference>
<evidence type="ECO:0000256" key="22">
    <source>
        <dbReference type="ARBA" id="ARBA00023401"/>
    </source>
</evidence>
<dbReference type="GO" id="GO:0004312">
    <property type="term" value="F:fatty acid synthase activity"/>
    <property type="evidence" value="ECO:0007669"/>
    <property type="project" value="InterPro"/>
</dbReference>
<dbReference type="Gene3D" id="3.30.70.3290">
    <property type="match status" value="1"/>
</dbReference>
<evidence type="ECO:0000256" key="8">
    <source>
        <dbReference type="ARBA" id="ARBA00022679"/>
    </source>
</evidence>
<comment type="catalytic activity">
    <reaction evidence="21">
        <text>(3R)-hydroxyoctadecanoyl-[ACP] = (2E)-octadecenoyl-[ACP] + H2O</text>
        <dbReference type="Rhea" id="RHEA:41924"/>
        <dbReference type="Rhea" id="RHEA-COMP:9654"/>
        <dbReference type="Rhea" id="RHEA-COMP:9655"/>
        <dbReference type="ChEBI" id="CHEBI:15377"/>
        <dbReference type="ChEBI" id="CHEBI:78488"/>
        <dbReference type="ChEBI" id="CHEBI:78489"/>
    </reaction>
    <physiologicalReaction direction="left-to-right" evidence="21">
        <dbReference type="Rhea" id="RHEA:41925"/>
    </physiologicalReaction>
</comment>
<dbReference type="PANTHER" id="PTHR43775">
    <property type="entry name" value="FATTY ACID SYNTHASE"/>
    <property type="match status" value="1"/>
</dbReference>
<evidence type="ECO:0000256" key="42">
    <source>
        <dbReference type="ARBA" id="ARBA00048571"/>
    </source>
</evidence>
<dbReference type="SMART" id="SM00822">
    <property type="entry name" value="PKS_KR"/>
    <property type="match status" value="1"/>
</dbReference>
<dbReference type="PROSITE" id="PS00012">
    <property type="entry name" value="PHOSPHOPANTETHEINE"/>
    <property type="match status" value="2"/>
</dbReference>
<dbReference type="Pfam" id="PF00109">
    <property type="entry name" value="ketoacyl-synt"/>
    <property type="match status" value="1"/>
</dbReference>
<dbReference type="InterPro" id="IPR016035">
    <property type="entry name" value="Acyl_Trfase/lysoPLipase"/>
</dbReference>
<dbReference type="Gene3D" id="3.30.559.30">
    <property type="entry name" value="Nonribosomal peptide synthetase, condensation domain"/>
    <property type="match status" value="1"/>
</dbReference>
<feature type="active site" description="Proton acceptor; for dehydratase activity" evidence="57">
    <location>
        <position position="1008"/>
    </location>
</feature>
<evidence type="ECO:0000256" key="4">
    <source>
        <dbReference type="ARBA" id="ARBA00006484"/>
    </source>
</evidence>
<gene>
    <name evidence="62" type="ORF">BECKFM1743C_GA0114222_100572</name>
</gene>
<evidence type="ECO:0000256" key="43">
    <source>
        <dbReference type="ARBA" id="ARBA00048650"/>
    </source>
</evidence>
<dbReference type="EMBL" id="CAADFA010000057">
    <property type="protein sequence ID" value="VFJ48243.1"/>
    <property type="molecule type" value="Genomic_DNA"/>
</dbReference>
<dbReference type="PROSITE" id="PS52019">
    <property type="entry name" value="PKS_MFAS_DH"/>
    <property type="match status" value="1"/>
</dbReference>
<dbReference type="Pfam" id="PF08240">
    <property type="entry name" value="ADH_N"/>
    <property type="match status" value="1"/>
</dbReference>
<dbReference type="Pfam" id="PF00550">
    <property type="entry name" value="PP-binding"/>
    <property type="match status" value="2"/>
</dbReference>
<evidence type="ECO:0000256" key="52">
    <source>
        <dbReference type="ARBA" id="ARBA00049422"/>
    </source>
</evidence>
<comment type="catalytic activity">
    <reaction evidence="45">
        <text>hexadecanoyl-[ACP] + H2O = hexadecanoate + holo-[ACP] + H(+)</text>
        <dbReference type="Rhea" id="RHEA:41932"/>
        <dbReference type="Rhea" id="RHEA-COMP:9652"/>
        <dbReference type="Rhea" id="RHEA-COMP:9685"/>
        <dbReference type="ChEBI" id="CHEBI:7896"/>
        <dbReference type="ChEBI" id="CHEBI:15377"/>
        <dbReference type="ChEBI" id="CHEBI:15378"/>
        <dbReference type="ChEBI" id="CHEBI:64479"/>
        <dbReference type="ChEBI" id="CHEBI:78483"/>
        <dbReference type="EC" id="3.1.2.14"/>
    </reaction>
    <physiologicalReaction direction="left-to-right" evidence="45">
        <dbReference type="Rhea" id="RHEA:41933"/>
    </physiologicalReaction>
</comment>
<dbReference type="Gene3D" id="3.30.300.30">
    <property type="match status" value="1"/>
</dbReference>
<dbReference type="InterPro" id="IPR013154">
    <property type="entry name" value="ADH-like_N"/>
</dbReference>
<dbReference type="PANTHER" id="PTHR43775:SF37">
    <property type="entry name" value="SI:DKEY-61P9.11"/>
    <property type="match status" value="1"/>
</dbReference>
<dbReference type="InterPro" id="IPR011032">
    <property type="entry name" value="GroES-like_sf"/>
</dbReference>
<evidence type="ECO:0000259" key="59">
    <source>
        <dbReference type="PROSITE" id="PS50075"/>
    </source>
</evidence>
<comment type="catalytic activity">
    <reaction evidence="55">
        <text>octanoyl-[ACP] + malonyl-[ACP] + H(+) = 3-oxodecanoyl-[ACP] + holo-[ACP] + CO2</text>
        <dbReference type="Rhea" id="RHEA:41852"/>
        <dbReference type="Rhea" id="RHEA-COMP:9623"/>
        <dbReference type="Rhea" id="RHEA-COMP:9636"/>
        <dbReference type="Rhea" id="RHEA-COMP:9637"/>
        <dbReference type="Rhea" id="RHEA-COMP:9685"/>
        <dbReference type="ChEBI" id="CHEBI:15378"/>
        <dbReference type="ChEBI" id="CHEBI:16526"/>
        <dbReference type="ChEBI" id="CHEBI:64479"/>
        <dbReference type="ChEBI" id="CHEBI:78449"/>
        <dbReference type="ChEBI" id="CHEBI:78463"/>
        <dbReference type="ChEBI" id="CHEBI:78464"/>
    </reaction>
    <physiologicalReaction direction="left-to-right" evidence="55">
        <dbReference type="Rhea" id="RHEA:41853"/>
    </physiologicalReaction>
</comment>
<dbReference type="InterPro" id="IPR049900">
    <property type="entry name" value="PKS_mFAS_DH"/>
</dbReference>
<evidence type="ECO:0000256" key="48">
    <source>
        <dbReference type="ARBA" id="ARBA00049109"/>
    </source>
</evidence>
<evidence type="ECO:0000256" key="26">
    <source>
        <dbReference type="ARBA" id="ARBA00047300"/>
    </source>
</evidence>
<comment type="catalytic activity">
    <reaction evidence="31">
        <text>(2E)-butenoyl-[ACP] + NADPH + H(+) = butanoyl-[ACP] + NADP(+)</text>
        <dbReference type="Rhea" id="RHEA:41812"/>
        <dbReference type="Rhea" id="RHEA-COMP:9627"/>
        <dbReference type="Rhea" id="RHEA-COMP:9628"/>
        <dbReference type="ChEBI" id="CHEBI:15378"/>
        <dbReference type="ChEBI" id="CHEBI:57783"/>
        <dbReference type="ChEBI" id="CHEBI:58349"/>
        <dbReference type="ChEBI" id="CHEBI:78453"/>
        <dbReference type="ChEBI" id="CHEBI:78454"/>
    </reaction>
    <physiologicalReaction direction="left-to-right" evidence="31">
        <dbReference type="Rhea" id="RHEA:41813"/>
    </physiologicalReaction>
</comment>
<evidence type="ECO:0000256" key="38">
    <source>
        <dbReference type="ARBA" id="ARBA00048281"/>
    </source>
</evidence>
<comment type="catalytic activity">
    <reaction evidence="32">
        <text>dodecanoyl-[ACP] + malonyl-[ACP] + H(+) = 3-oxotetradecanoyl-[ACP] + holo-[ACP] + CO2</text>
        <dbReference type="Rhea" id="RHEA:41884"/>
        <dbReference type="Rhea" id="RHEA-COMP:9623"/>
        <dbReference type="Rhea" id="RHEA-COMP:9644"/>
        <dbReference type="Rhea" id="RHEA-COMP:9645"/>
        <dbReference type="Rhea" id="RHEA-COMP:9685"/>
        <dbReference type="ChEBI" id="CHEBI:15378"/>
        <dbReference type="ChEBI" id="CHEBI:16526"/>
        <dbReference type="ChEBI" id="CHEBI:64479"/>
        <dbReference type="ChEBI" id="CHEBI:65264"/>
        <dbReference type="ChEBI" id="CHEBI:78449"/>
        <dbReference type="ChEBI" id="CHEBI:78473"/>
    </reaction>
    <physiologicalReaction direction="left-to-right" evidence="32">
        <dbReference type="Rhea" id="RHEA:41885"/>
    </physiologicalReaction>
</comment>
<dbReference type="InterPro" id="IPR016036">
    <property type="entry name" value="Malonyl_transacylase_ACP-bd"/>
</dbReference>
<dbReference type="Gene3D" id="3.30.559.10">
    <property type="entry name" value="Chloramphenicol acetyltransferase-like domain"/>
    <property type="match status" value="1"/>
</dbReference>
<name>A0A450S8P6_9GAMM</name>
<dbReference type="Pfam" id="PF22621">
    <property type="entry name" value="CurL-like_PKS_C"/>
    <property type="match status" value="1"/>
</dbReference>
<dbReference type="FunFam" id="3.40.366.10:FF:000002">
    <property type="entry name" value="Probable polyketide synthase 2"/>
    <property type="match status" value="1"/>
</dbReference>
<evidence type="ECO:0000256" key="1">
    <source>
        <dbReference type="ARBA" id="ARBA00001957"/>
    </source>
</evidence>
<comment type="catalytic activity">
    <reaction evidence="54">
        <text>(2E)-decenoyl-[ACP] + NADPH + H(+) = decanoyl-[ACP] + NADP(+)</text>
        <dbReference type="Rhea" id="RHEA:41864"/>
        <dbReference type="Rhea" id="RHEA-COMP:9639"/>
        <dbReference type="Rhea" id="RHEA-COMP:9640"/>
        <dbReference type="ChEBI" id="CHEBI:15378"/>
        <dbReference type="ChEBI" id="CHEBI:57783"/>
        <dbReference type="ChEBI" id="CHEBI:58349"/>
        <dbReference type="ChEBI" id="CHEBI:78467"/>
        <dbReference type="ChEBI" id="CHEBI:78468"/>
    </reaction>
    <physiologicalReaction direction="left-to-right" evidence="54">
        <dbReference type="Rhea" id="RHEA:41865"/>
    </physiologicalReaction>
</comment>
<dbReference type="InterPro" id="IPR057326">
    <property type="entry name" value="KR_dom"/>
</dbReference>
<evidence type="ECO:0000256" key="53">
    <source>
        <dbReference type="ARBA" id="ARBA00049449"/>
    </source>
</evidence>
<feature type="domain" description="Carrier" evidence="59">
    <location>
        <begin position="3254"/>
        <end position="3329"/>
    </location>
</feature>
<dbReference type="InterPro" id="IPR014030">
    <property type="entry name" value="Ketoacyl_synth_N"/>
</dbReference>
<dbReference type="FunFam" id="3.40.50.12780:FF:000012">
    <property type="entry name" value="Non-ribosomal peptide synthetase"/>
    <property type="match status" value="1"/>
</dbReference>
<organism evidence="62">
    <name type="scientific">Candidatus Kentrum sp. FM</name>
    <dbReference type="NCBI Taxonomy" id="2126340"/>
    <lineage>
        <taxon>Bacteria</taxon>
        <taxon>Pseudomonadati</taxon>
        <taxon>Pseudomonadota</taxon>
        <taxon>Gammaproteobacteria</taxon>
        <taxon>Candidatus Kentrum</taxon>
    </lineage>
</organism>
<dbReference type="NCBIfam" id="TIGR01733">
    <property type="entry name" value="AA-adenyl-dom"/>
    <property type="match status" value="1"/>
</dbReference>
<dbReference type="Pfam" id="PF13193">
    <property type="entry name" value="AMP-binding_C"/>
    <property type="match status" value="1"/>
</dbReference>
<dbReference type="InterPro" id="IPR049551">
    <property type="entry name" value="PKS_DH_C"/>
</dbReference>
<evidence type="ECO:0000256" key="6">
    <source>
        <dbReference type="ARBA" id="ARBA00022490"/>
    </source>
</evidence>
<dbReference type="InterPro" id="IPR049552">
    <property type="entry name" value="PKS_DH_N"/>
</dbReference>
<evidence type="ECO:0000256" key="37">
    <source>
        <dbReference type="ARBA" id="ARBA00048051"/>
    </source>
</evidence>
<keyword evidence="12" id="KW-0175">Coiled coil</keyword>
<evidence type="ECO:0000256" key="51">
    <source>
        <dbReference type="ARBA" id="ARBA00049414"/>
    </source>
</evidence>
<dbReference type="Pfam" id="PF00668">
    <property type="entry name" value="Condensation"/>
    <property type="match status" value="1"/>
</dbReference>
<dbReference type="InterPro" id="IPR025110">
    <property type="entry name" value="AMP-bd_C"/>
</dbReference>
<evidence type="ECO:0000256" key="28">
    <source>
        <dbReference type="ARBA" id="ARBA00047400"/>
    </source>
</evidence>
<comment type="catalytic activity">
    <reaction evidence="35">
        <text>3-oxobutanoyl-[ACP] + NADPH + H(+) = (3R)-hydroxybutanoyl-[ACP] + NADP(+)</text>
        <dbReference type="Rhea" id="RHEA:41804"/>
        <dbReference type="Rhea" id="RHEA-COMP:9625"/>
        <dbReference type="Rhea" id="RHEA-COMP:9626"/>
        <dbReference type="ChEBI" id="CHEBI:15378"/>
        <dbReference type="ChEBI" id="CHEBI:57783"/>
        <dbReference type="ChEBI" id="CHEBI:58349"/>
        <dbReference type="ChEBI" id="CHEBI:78450"/>
        <dbReference type="ChEBI" id="CHEBI:78451"/>
    </reaction>
    <physiologicalReaction direction="left-to-right" evidence="35">
        <dbReference type="Rhea" id="RHEA:41805"/>
    </physiologicalReaction>
</comment>
<keyword evidence="6" id="KW-0963">Cytoplasm</keyword>
<dbReference type="InterPro" id="IPR001242">
    <property type="entry name" value="Condensation_dom"/>
</dbReference>
<feature type="active site" description="Proton donor; for dehydratase activity" evidence="57">
    <location>
        <position position="1186"/>
    </location>
</feature>
<dbReference type="Gene3D" id="2.30.38.10">
    <property type="entry name" value="Luciferase, Domain 3"/>
    <property type="match status" value="1"/>
</dbReference>
<evidence type="ECO:0000256" key="41">
    <source>
        <dbReference type="ARBA" id="ARBA00048506"/>
    </source>
</evidence>
<evidence type="ECO:0000256" key="21">
    <source>
        <dbReference type="ARBA" id="ARBA00023399"/>
    </source>
</evidence>
<dbReference type="InterPro" id="IPR036291">
    <property type="entry name" value="NAD(P)-bd_dom_sf"/>
</dbReference>
<dbReference type="SMART" id="SM00827">
    <property type="entry name" value="PKS_AT"/>
    <property type="match status" value="1"/>
</dbReference>
<dbReference type="InterPro" id="IPR045851">
    <property type="entry name" value="AMP-bd_C_sf"/>
</dbReference>
<feature type="domain" description="Ketosynthase family 3 (KS3)" evidence="60">
    <location>
        <begin position="37"/>
        <end position="462"/>
    </location>
</feature>
<comment type="catalytic activity">
    <reaction evidence="43">
        <text>a 2,3-saturated acyl-[ACP] + NADP(+) = a (2E)-enoyl-[ACP] + NADPH + H(+)</text>
        <dbReference type="Rhea" id="RHEA:22564"/>
        <dbReference type="Rhea" id="RHEA-COMP:9925"/>
        <dbReference type="Rhea" id="RHEA-COMP:9926"/>
        <dbReference type="ChEBI" id="CHEBI:15378"/>
        <dbReference type="ChEBI" id="CHEBI:57783"/>
        <dbReference type="ChEBI" id="CHEBI:58349"/>
        <dbReference type="ChEBI" id="CHEBI:78784"/>
        <dbReference type="ChEBI" id="CHEBI:78785"/>
        <dbReference type="EC" id="1.3.1.39"/>
    </reaction>
    <physiologicalReaction direction="right-to-left" evidence="43">
        <dbReference type="Rhea" id="RHEA:22566"/>
    </physiologicalReaction>
</comment>
<dbReference type="InterPro" id="IPR032821">
    <property type="entry name" value="PKS_assoc"/>
</dbReference>
<evidence type="ECO:0000256" key="18">
    <source>
        <dbReference type="ARBA" id="ARBA00023388"/>
    </source>
</evidence>
<evidence type="ECO:0000256" key="33">
    <source>
        <dbReference type="ARBA" id="ARBA00047810"/>
    </source>
</evidence>
<evidence type="ECO:0000259" key="60">
    <source>
        <dbReference type="PROSITE" id="PS52004"/>
    </source>
</evidence>
<comment type="function">
    <text evidence="56">Involved in production of the polyketide antibiotic thailandamide.</text>
</comment>
<dbReference type="GO" id="GO:0031177">
    <property type="term" value="F:phosphopantetheine binding"/>
    <property type="evidence" value="ECO:0007669"/>
    <property type="project" value="InterPro"/>
</dbReference>
<dbReference type="SUPFAM" id="SSF47336">
    <property type="entry name" value="ACP-like"/>
    <property type="match status" value="2"/>
</dbReference>
<dbReference type="Gene3D" id="3.40.47.10">
    <property type="match status" value="1"/>
</dbReference>
<keyword evidence="14" id="KW-0511">Multifunctional enzyme</keyword>
<dbReference type="GO" id="GO:0141148">
    <property type="term" value="F:enoyl-[acyl-carrier-protein] reductase (NADPH) activity"/>
    <property type="evidence" value="ECO:0007669"/>
    <property type="project" value="UniProtKB-EC"/>
</dbReference>
<evidence type="ECO:0000256" key="23">
    <source>
        <dbReference type="ARBA" id="ARBA00023402"/>
    </source>
</evidence>
<proteinExistence type="inferred from homology"/>
<evidence type="ECO:0000256" key="44">
    <source>
        <dbReference type="ARBA" id="ARBA00048691"/>
    </source>
</evidence>
<dbReference type="SMART" id="SM00824">
    <property type="entry name" value="PKS_TE"/>
    <property type="match status" value="1"/>
</dbReference>
<dbReference type="Pfam" id="PF16197">
    <property type="entry name" value="KAsynt_C_assoc"/>
    <property type="match status" value="1"/>
</dbReference>
<evidence type="ECO:0000256" key="55">
    <source>
        <dbReference type="ARBA" id="ARBA00049533"/>
    </source>
</evidence>
<feature type="region of interest" description="Disordered" evidence="58">
    <location>
        <begin position="469"/>
        <end position="514"/>
    </location>
</feature>
<comment type="catalytic activity">
    <reaction evidence="28">
        <text>a (3R)-hydroxyacyl-[ACP] + NADP(+) = a 3-oxoacyl-[ACP] + NADPH + H(+)</text>
        <dbReference type="Rhea" id="RHEA:17397"/>
        <dbReference type="Rhea" id="RHEA-COMP:9916"/>
        <dbReference type="Rhea" id="RHEA-COMP:9945"/>
        <dbReference type="ChEBI" id="CHEBI:15378"/>
        <dbReference type="ChEBI" id="CHEBI:57783"/>
        <dbReference type="ChEBI" id="CHEBI:58349"/>
        <dbReference type="ChEBI" id="CHEBI:78776"/>
        <dbReference type="ChEBI" id="CHEBI:78827"/>
        <dbReference type="EC" id="1.1.1.100"/>
    </reaction>
    <physiologicalReaction direction="right-to-left" evidence="28">
        <dbReference type="Rhea" id="RHEA:17399"/>
    </physiologicalReaction>
</comment>
<evidence type="ECO:0000256" key="2">
    <source>
        <dbReference type="ARBA" id="ARBA00004496"/>
    </source>
</evidence>
<dbReference type="FunFam" id="3.40.47.10:FF:000019">
    <property type="entry name" value="Polyketide synthase type I"/>
    <property type="match status" value="1"/>
</dbReference>
<dbReference type="Gene3D" id="3.40.50.980">
    <property type="match status" value="2"/>
</dbReference>
<dbReference type="SUPFAM" id="SSF52151">
    <property type="entry name" value="FabD/lysophospholipase-like"/>
    <property type="match status" value="1"/>
</dbReference>
<feature type="region of interest" description="C-terminal hotdog fold" evidence="57">
    <location>
        <begin position="1121"/>
        <end position="1268"/>
    </location>
</feature>
<dbReference type="InterPro" id="IPR014043">
    <property type="entry name" value="Acyl_transferase_dom"/>
</dbReference>
<evidence type="ECO:0000256" key="50">
    <source>
        <dbReference type="ARBA" id="ARBA00049263"/>
    </source>
</evidence>
<dbReference type="InterPro" id="IPR020845">
    <property type="entry name" value="AMP-binding_CS"/>
</dbReference>
<dbReference type="GO" id="GO:0044550">
    <property type="term" value="P:secondary metabolite biosynthetic process"/>
    <property type="evidence" value="ECO:0007669"/>
    <property type="project" value="UniProtKB-ARBA"/>
</dbReference>
<dbReference type="PROSITE" id="PS00455">
    <property type="entry name" value="AMP_BINDING"/>
    <property type="match status" value="1"/>
</dbReference>
<keyword evidence="8" id="KW-0808">Transferase</keyword>
<dbReference type="InterPro" id="IPR050091">
    <property type="entry name" value="PKS_NRPS_Biosynth_Enz"/>
</dbReference>
<dbReference type="SUPFAM" id="SSF55048">
    <property type="entry name" value="Probable ACP-binding domain of malonyl-CoA ACP transacylase"/>
    <property type="match status" value="1"/>
</dbReference>
<dbReference type="InterPro" id="IPR016039">
    <property type="entry name" value="Thiolase-like"/>
</dbReference>
<dbReference type="InterPro" id="IPR020841">
    <property type="entry name" value="PKS_Beta-ketoAc_synthase_dom"/>
</dbReference>
<dbReference type="Pfam" id="PF13602">
    <property type="entry name" value="ADH_zinc_N_2"/>
    <property type="match status" value="1"/>
</dbReference>
<dbReference type="UniPathway" id="UPA00094"/>
<dbReference type="CDD" id="cd05930">
    <property type="entry name" value="A_NRPS"/>
    <property type="match status" value="1"/>
</dbReference>
<dbReference type="Pfam" id="PF00501">
    <property type="entry name" value="AMP-binding"/>
    <property type="match status" value="1"/>
</dbReference>
<dbReference type="InterPro" id="IPR000873">
    <property type="entry name" value="AMP-dep_synth/lig_dom"/>
</dbReference>
<comment type="catalytic activity">
    <reaction evidence="44">
        <text>holo-[ACP] + acetyl-CoA = acetyl-[ACP] + CoA</text>
        <dbReference type="Rhea" id="RHEA:41788"/>
        <dbReference type="Rhea" id="RHEA-COMP:9621"/>
        <dbReference type="Rhea" id="RHEA-COMP:9685"/>
        <dbReference type="ChEBI" id="CHEBI:57287"/>
        <dbReference type="ChEBI" id="CHEBI:57288"/>
        <dbReference type="ChEBI" id="CHEBI:64479"/>
        <dbReference type="ChEBI" id="CHEBI:78446"/>
        <dbReference type="EC" id="2.3.1.38"/>
    </reaction>
    <physiologicalReaction direction="left-to-right" evidence="44">
        <dbReference type="Rhea" id="RHEA:41789"/>
    </physiologicalReaction>
</comment>
<dbReference type="Pfam" id="PF02801">
    <property type="entry name" value="Ketoacyl-synt_C"/>
    <property type="match status" value="1"/>
</dbReference>
<accession>A0A450S8P6</accession>
<dbReference type="Gene3D" id="3.90.180.10">
    <property type="entry name" value="Medium-chain alcohol dehydrogenases, catalytic domain"/>
    <property type="match status" value="1"/>
</dbReference>
<comment type="catalytic activity">
    <reaction evidence="19">
        <text>a (3R)-hydroxyacyl-[ACP] = a (2E)-enoyl-[ACP] + H2O</text>
        <dbReference type="Rhea" id="RHEA:13097"/>
        <dbReference type="Rhea" id="RHEA-COMP:9925"/>
        <dbReference type="Rhea" id="RHEA-COMP:9945"/>
        <dbReference type="ChEBI" id="CHEBI:15377"/>
        <dbReference type="ChEBI" id="CHEBI:78784"/>
        <dbReference type="ChEBI" id="CHEBI:78827"/>
        <dbReference type="EC" id="4.2.1.59"/>
    </reaction>
    <physiologicalReaction direction="left-to-right" evidence="19">
        <dbReference type="Rhea" id="RHEA:13098"/>
    </physiologicalReaction>
</comment>
<evidence type="ECO:0000256" key="57">
    <source>
        <dbReference type="PROSITE-ProRule" id="PRU01363"/>
    </source>
</evidence>
<evidence type="ECO:0000256" key="45">
    <source>
        <dbReference type="ARBA" id="ARBA00048704"/>
    </source>
</evidence>
<evidence type="ECO:0000256" key="24">
    <source>
        <dbReference type="ARBA" id="ARBA00023442"/>
    </source>
</evidence>
<dbReference type="InterPro" id="IPR020802">
    <property type="entry name" value="TesA-like"/>
</dbReference>
<dbReference type="InterPro" id="IPR010071">
    <property type="entry name" value="AA_adenyl_dom"/>
</dbReference>
<dbReference type="Pfam" id="PF21089">
    <property type="entry name" value="PKS_DH_N"/>
    <property type="match status" value="1"/>
</dbReference>
<dbReference type="InterPro" id="IPR020843">
    <property type="entry name" value="ER"/>
</dbReference>
<comment type="catalytic activity">
    <reaction evidence="41">
        <text>a fatty acyl-[ACP] + malonyl-[ACP] + H(+) = a 3-oxoacyl-[ACP] + holo-[ACP] + CO2</text>
        <dbReference type="Rhea" id="RHEA:22836"/>
        <dbReference type="Rhea" id="RHEA-COMP:9623"/>
        <dbReference type="Rhea" id="RHEA-COMP:9685"/>
        <dbReference type="Rhea" id="RHEA-COMP:9916"/>
        <dbReference type="Rhea" id="RHEA-COMP:14125"/>
        <dbReference type="ChEBI" id="CHEBI:15378"/>
        <dbReference type="ChEBI" id="CHEBI:16526"/>
        <dbReference type="ChEBI" id="CHEBI:64479"/>
        <dbReference type="ChEBI" id="CHEBI:78449"/>
        <dbReference type="ChEBI" id="CHEBI:78776"/>
        <dbReference type="ChEBI" id="CHEBI:138651"/>
        <dbReference type="EC" id="2.3.1.41"/>
    </reaction>
    <physiologicalReaction direction="left-to-right" evidence="41">
        <dbReference type="Rhea" id="RHEA:22837"/>
    </physiologicalReaction>
</comment>
<keyword evidence="9" id="KW-0677">Repeat</keyword>
<dbReference type="InterPro" id="IPR020806">
    <property type="entry name" value="PKS_PP-bd"/>
</dbReference>
<evidence type="ECO:0000256" key="3">
    <source>
        <dbReference type="ARBA" id="ARBA00005194"/>
    </source>
</evidence>
<dbReference type="GO" id="GO:0006633">
    <property type="term" value="P:fatty acid biosynthetic process"/>
    <property type="evidence" value="ECO:0007669"/>
    <property type="project" value="UniProtKB-UniPathway"/>
</dbReference>
<dbReference type="Pfam" id="PF14765">
    <property type="entry name" value="PS-DH"/>
    <property type="match status" value="1"/>
</dbReference>
<dbReference type="GO" id="GO:0016297">
    <property type="term" value="F:fatty acyl-[ACP] hydrolase activity"/>
    <property type="evidence" value="ECO:0007669"/>
    <property type="project" value="UniProtKB-EC"/>
</dbReference>
<dbReference type="InterPro" id="IPR042104">
    <property type="entry name" value="PKS_dehydratase_sf"/>
</dbReference>
<dbReference type="FunFam" id="1.10.1200.10:FF:000016">
    <property type="entry name" value="Non-ribosomal peptide synthase"/>
    <property type="match status" value="1"/>
</dbReference>
<dbReference type="FunFam" id="3.40.50.720:FF:000209">
    <property type="entry name" value="Polyketide synthase Pks12"/>
    <property type="match status" value="1"/>
</dbReference>
<keyword evidence="11" id="KW-0663">Pyridoxal phosphate</keyword>
<evidence type="ECO:0000256" key="39">
    <source>
        <dbReference type="ARBA" id="ARBA00048289"/>
    </source>
</evidence>
<reference evidence="62" key="1">
    <citation type="submission" date="2019-02" db="EMBL/GenBank/DDBJ databases">
        <authorList>
            <person name="Gruber-Vodicka R. H."/>
            <person name="Seah K. B. B."/>
        </authorList>
    </citation>
    <scope>NUCLEOTIDE SEQUENCE</scope>
    <source>
        <strain evidence="62">BECK_BZ165</strain>
    </source>
</reference>
<comment type="catalytic activity">
    <reaction evidence="46">
        <text>3-oxotetradecanoyl-[ACP] + NADPH + H(+) = (3R)-hydroxytetradecanoyl-[ACP] + NADP(+)</text>
        <dbReference type="Rhea" id="RHEA:41888"/>
        <dbReference type="Rhea" id="RHEA-COMP:9645"/>
        <dbReference type="Rhea" id="RHEA-COMP:9646"/>
        <dbReference type="ChEBI" id="CHEBI:15378"/>
        <dbReference type="ChEBI" id="CHEBI:57783"/>
        <dbReference type="ChEBI" id="CHEBI:58349"/>
        <dbReference type="ChEBI" id="CHEBI:78473"/>
        <dbReference type="ChEBI" id="CHEBI:78474"/>
    </reaction>
    <physiologicalReaction direction="left-to-right" evidence="46">
        <dbReference type="Rhea" id="RHEA:41889"/>
    </physiologicalReaction>
</comment>